<reference evidence="4 5" key="1">
    <citation type="submission" date="2020-02" db="EMBL/GenBank/DDBJ databases">
        <authorList>
            <person name="Zheng R.K."/>
            <person name="Sun C.M."/>
        </authorList>
    </citation>
    <scope>NUCLEOTIDE SEQUENCE [LARGE SCALE GENOMIC DNA]</scope>
    <source>
        <strain evidence="5">rifampicinis</strain>
    </source>
</reference>
<protein>
    <submittedName>
        <fullName evidence="4">Response regulator</fullName>
    </submittedName>
</protein>
<evidence type="ECO:0000256" key="1">
    <source>
        <dbReference type="ARBA" id="ARBA00022553"/>
    </source>
</evidence>
<feature type="modified residue" description="4-aspartylphosphate" evidence="2">
    <location>
        <position position="53"/>
    </location>
</feature>
<dbReference type="PANTHER" id="PTHR44591:SF3">
    <property type="entry name" value="RESPONSE REGULATORY DOMAIN-CONTAINING PROTEIN"/>
    <property type="match status" value="1"/>
</dbReference>
<feature type="domain" description="Response regulatory" evidence="3">
    <location>
        <begin position="4"/>
        <end position="120"/>
    </location>
</feature>
<keyword evidence="5" id="KW-1185">Reference proteome</keyword>
<dbReference type="InterPro" id="IPR050595">
    <property type="entry name" value="Bact_response_regulator"/>
</dbReference>
<dbReference type="SMART" id="SM00448">
    <property type="entry name" value="REC"/>
    <property type="match status" value="1"/>
</dbReference>
<proteinExistence type="predicted"/>
<dbReference type="Gene3D" id="3.40.50.2300">
    <property type="match status" value="1"/>
</dbReference>
<dbReference type="AlphaFoldDB" id="A0A7S8IGQ8"/>
<keyword evidence="1 2" id="KW-0597">Phosphoprotein</keyword>
<dbReference type="PANTHER" id="PTHR44591">
    <property type="entry name" value="STRESS RESPONSE REGULATOR PROTEIN 1"/>
    <property type="match status" value="1"/>
</dbReference>
<dbReference type="KEGG" id="pmet:G4Y79_11245"/>
<evidence type="ECO:0000256" key="2">
    <source>
        <dbReference type="PROSITE-ProRule" id="PRU00169"/>
    </source>
</evidence>
<organism evidence="4 5">
    <name type="scientific">Phototrophicus methaneseepsis</name>
    <dbReference type="NCBI Taxonomy" id="2710758"/>
    <lineage>
        <taxon>Bacteria</taxon>
        <taxon>Bacillati</taxon>
        <taxon>Chloroflexota</taxon>
        <taxon>Candidatus Thermofontia</taxon>
        <taxon>Phototrophicales</taxon>
        <taxon>Phototrophicaceae</taxon>
        <taxon>Phototrophicus</taxon>
    </lineage>
</organism>
<dbReference type="RefSeq" id="WP_195172977.1">
    <property type="nucleotide sequence ID" value="NZ_CP062983.1"/>
</dbReference>
<dbReference type="CDD" id="cd00156">
    <property type="entry name" value="REC"/>
    <property type="match status" value="1"/>
</dbReference>
<name>A0A7S8IGQ8_9CHLR</name>
<dbReference type="InterPro" id="IPR011006">
    <property type="entry name" value="CheY-like_superfamily"/>
</dbReference>
<evidence type="ECO:0000259" key="3">
    <source>
        <dbReference type="PROSITE" id="PS50110"/>
    </source>
</evidence>
<dbReference type="GO" id="GO:0000160">
    <property type="term" value="P:phosphorelay signal transduction system"/>
    <property type="evidence" value="ECO:0007669"/>
    <property type="project" value="InterPro"/>
</dbReference>
<gene>
    <name evidence="4" type="ORF">G4Y79_11245</name>
</gene>
<sequence>MNKRILIVDDNPWNTQLVAEVLTRQDFVVETALRGDVALGMIAADRPDMVLLDIMLPDVNGMDIAKELRETYTPEELPIVAMTALNNTTTKRQCKEIGFNEIIVKPVTNREVVECVKRYV</sequence>
<evidence type="ECO:0000313" key="5">
    <source>
        <dbReference type="Proteomes" id="UP000594468"/>
    </source>
</evidence>
<dbReference type="Proteomes" id="UP000594468">
    <property type="component" value="Chromosome"/>
</dbReference>
<dbReference type="Pfam" id="PF00072">
    <property type="entry name" value="Response_reg"/>
    <property type="match status" value="1"/>
</dbReference>
<dbReference type="PROSITE" id="PS50110">
    <property type="entry name" value="RESPONSE_REGULATORY"/>
    <property type="match status" value="1"/>
</dbReference>
<accession>A0A7S8IGQ8</accession>
<dbReference type="EMBL" id="CP062983">
    <property type="protein sequence ID" value="QPC84914.1"/>
    <property type="molecule type" value="Genomic_DNA"/>
</dbReference>
<dbReference type="InterPro" id="IPR001789">
    <property type="entry name" value="Sig_transdc_resp-reg_receiver"/>
</dbReference>
<evidence type="ECO:0000313" key="4">
    <source>
        <dbReference type="EMBL" id="QPC84914.1"/>
    </source>
</evidence>
<dbReference type="SUPFAM" id="SSF52172">
    <property type="entry name" value="CheY-like"/>
    <property type="match status" value="1"/>
</dbReference>